<dbReference type="GO" id="GO:0016020">
    <property type="term" value="C:membrane"/>
    <property type="evidence" value="ECO:0007669"/>
    <property type="project" value="UniProtKB-SubCell"/>
</dbReference>
<dbReference type="KEGG" id="foc:113207039"/>
<dbReference type="GO" id="GO:0005794">
    <property type="term" value="C:Golgi apparatus"/>
    <property type="evidence" value="ECO:0007669"/>
    <property type="project" value="UniProtKB-SubCell"/>
</dbReference>
<dbReference type="Proteomes" id="UP000504606">
    <property type="component" value="Unplaced"/>
</dbReference>
<evidence type="ECO:0000256" key="7">
    <source>
        <dbReference type="ARBA" id="ARBA00023034"/>
    </source>
</evidence>
<dbReference type="InterPro" id="IPR010876">
    <property type="entry name" value="C1orf43"/>
</dbReference>
<organism evidence="12 13">
    <name type="scientific">Frankliniella occidentalis</name>
    <name type="common">Western flower thrips</name>
    <name type="synonym">Euthrips occidentalis</name>
    <dbReference type="NCBI Taxonomy" id="133901"/>
    <lineage>
        <taxon>Eukaryota</taxon>
        <taxon>Metazoa</taxon>
        <taxon>Ecdysozoa</taxon>
        <taxon>Arthropoda</taxon>
        <taxon>Hexapoda</taxon>
        <taxon>Insecta</taxon>
        <taxon>Pterygota</taxon>
        <taxon>Neoptera</taxon>
        <taxon>Paraneoptera</taxon>
        <taxon>Thysanoptera</taxon>
        <taxon>Terebrantia</taxon>
        <taxon>Thripoidea</taxon>
        <taxon>Thripidae</taxon>
        <taxon>Frankliniella</taxon>
    </lineage>
</organism>
<dbReference type="GeneID" id="113207039"/>
<keyword evidence="9 11" id="KW-0472">Membrane</keyword>
<evidence type="ECO:0000256" key="1">
    <source>
        <dbReference type="ARBA" id="ARBA00002620"/>
    </source>
</evidence>
<evidence type="ECO:0000313" key="12">
    <source>
        <dbReference type="Proteomes" id="UP000504606"/>
    </source>
</evidence>
<evidence type="ECO:0000256" key="2">
    <source>
        <dbReference type="ARBA" id="ARBA00004167"/>
    </source>
</evidence>
<evidence type="ECO:0000256" key="10">
    <source>
        <dbReference type="SAM" id="MobiDB-lite"/>
    </source>
</evidence>
<dbReference type="OrthoDB" id="5960253at2759"/>
<dbReference type="Pfam" id="PF07406">
    <property type="entry name" value="NICE-3"/>
    <property type="match status" value="1"/>
</dbReference>
<feature type="compositionally biased region" description="Polar residues" evidence="10">
    <location>
        <begin position="190"/>
        <end position="199"/>
    </location>
</feature>
<keyword evidence="8" id="KW-0496">Mitochondrion</keyword>
<evidence type="ECO:0000313" key="13">
    <source>
        <dbReference type="RefSeq" id="XP_026279179.1"/>
    </source>
</evidence>
<name>A0A6J1SDC8_FRAOC</name>
<feature type="transmembrane region" description="Helical" evidence="11">
    <location>
        <begin position="6"/>
        <end position="28"/>
    </location>
</feature>
<evidence type="ECO:0000256" key="5">
    <source>
        <dbReference type="ARBA" id="ARBA00022692"/>
    </source>
</evidence>
<comment type="function">
    <text evidence="1">General regulator of phagocytosis. Required to uptake Gram negative bacterium by macrophages.</text>
</comment>
<dbReference type="PANTHER" id="PTHR21425">
    <property type="entry name" value="NICE-3"/>
    <property type="match status" value="1"/>
</dbReference>
<keyword evidence="12" id="KW-1185">Reference proteome</keyword>
<evidence type="ECO:0000256" key="6">
    <source>
        <dbReference type="ARBA" id="ARBA00022989"/>
    </source>
</evidence>
<feature type="region of interest" description="Disordered" evidence="10">
    <location>
        <begin position="227"/>
        <end position="247"/>
    </location>
</feature>
<proteinExistence type="predicted"/>
<evidence type="ECO:0000256" key="11">
    <source>
        <dbReference type="SAM" id="Phobius"/>
    </source>
</evidence>
<dbReference type="AlphaFoldDB" id="A0A6J1SDC8"/>
<keyword evidence="5 11" id="KW-0812">Transmembrane</keyword>
<evidence type="ECO:0000256" key="9">
    <source>
        <dbReference type="ARBA" id="ARBA00023136"/>
    </source>
</evidence>
<protein>
    <submittedName>
        <fullName evidence="13">Protein C1orf43 homolog isoform X1</fullName>
    </submittedName>
</protein>
<evidence type="ECO:0000256" key="8">
    <source>
        <dbReference type="ARBA" id="ARBA00023128"/>
    </source>
</evidence>
<evidence type="ECO:0000256" key="3">
    <source>
        <dbReference type="ARBA" id="ARBA00004173"/>
    </source>
</evidence>
<comment type="subcellular location">
    <subcellularLocation>
        <location evidence="4">Golgi apparatus</location>
    </subcellularLocation>
    <subcellularLocation>
        <location evidence="2">Membrane</location>
        <topology evidence="2">Single-pass membrane protein</topology>
    </subcellularLocation>
    <subcellularLocation>
        <location evidence="3">Mitochondrion</location>
    </subcellularLocation>
</comment>
<accession>A0A6J1SDC8</accession>
<evidence type="ECO:0000256" key="4">
    <source>
        <dbReference type="ARBA" id="ARBA00004555"/>
    </source>
</evidence>
<dbReference type="PANTHER" id="PTHR21425:SF2">
    <property type="entry name" value="PROTEIN C1ORF43"/>
    <property type="match status" value="1"/>
</dbReference>
<dbReference type="GO" id="GO:0005739">
    <property type="term" value="C:mitochondrion"/>
    <property type="evidence" value="ECO:0007669"/>
    <property type="project" value="UniProtKB-SubCell"/>
</dbReference>
<reference evidence="13" key="1">
    <citation type="submission" date="2025-08" db="UniProtKB">
        <authorList>
            <consortium name="RefSeq"/>
        </authorList>
    </citation>
    <scope>IDENTIFICATION</scope>
    <source>
        <tissue evidence="13">Whole organism</tissue>
    </source>
</reference>
<feature type="region of interest" description="Disordered" evidence="10">
    <location>
        <begin position="190"/>
        <end position="215"/>
    </location>
</feature>
<keyword evidence="7" id="KW-0333">Golgi apparatus</keyword>
<gene>
    <name evidence="13" type="primary">LOC113207039</name>
</gene>
<dbReference type="RefSeq" id="XP_026279179.1">
    <property type="nucleotide sequence ID" value="XM_026423394.2"/>
</dbReference>
<sequence>MVEQLSGVTVVIFIACGVLTVFLLFIFAKRQIMRFALRSRRGPHVALGHDADKGLRSELERRLDVIPRIVNEPRLITKDDARYILPPGPSSIPPYYYRLKAVDDVKTLEMEILKQDSSLHRHPTENLRAFLLLSLAAPLDGSGQKVVHQFCDMFEHARHDPADFGEEEYQAYSRLFLKLIDVAKLLKSFPNSRKTSPNRTPVRRVPELTKNRTSTVDVKLQLRDENISRPSTLTVPAGEVDSSETPV</sequence>
<keyword evidence="6 11" id="KW-1133">Transmembrane helix</keyword>